<dbReference type="SUPFAM" id="SSF101898">
    <property type="entry name" value="NHL repeat"/>
    <property type="match status" value="1"/>
</dbReference>
<organism evidence="6 7">
    <name type="scientific">Dendronalium phyllosphericum CENA369</name>
    <dbReference type="NCBI Taxonomy" id="1725256"/>
    <lineage>
        <taxon>Bacteria</taxon>
        <taxon>Bacillati</taxon>
        <taxon>Cyanobacteriota</taxon>
        <taxon>Cyanophyceae</taxon>
        <taxon>Nostocales</taxon>
        <taxon>Nostocaceae</taxon>
        <taxon>Dendronalium</taxon>
        <taxon>Dendronalium phyllosphericum</taxon>
    </lineage>
</organism>
<protein>
    <submittedName>
        <fullName evidence="6">SBBP repeat-containing protein</fullName>
    </submittedName>
</protein>
<sequence>MAQDFLVSLWTPGSDLAIGDPAAKYEGIFGRAGNDVLYGYDPGASVAESQHVDFLFGDLFDNSQQEFKVITDITQGNINSIINNPIPSVGSDRFVLGDANQTYYTDNSGNPYNLLSTDALGSNQFAVIYDFDPYSDTIQLHGKPQDYSLVAVNGLQVQGLDQPLVGKAIFSLQQGTPDLVAFVISPPNVDLNLQDSYFKYVDETSQTKLAQDKIGQIGTVGIDLSFNSAVDPAGNIYFVGSTSGSLEGINQGSTDAWVAKYDNKGDRLWGKQIGSSSSDTAYAVATDSAGNLYLAGVTEGDLFAPKQSQSQDAWVAKYDSNGNLIWSKQFQADLTAYANPAFGLDVDGQGNVYLSGLAIKQNTRTDMFNFTVQDDTWVTKLDSNGNQQWLKEIGSYAFDESYDLTTDRDGNTYLVGWTQGLLQESDPSRQLLKYDAWLAKVDTSGQVQWVQQFGSSNQGIDYGWGVATDTQKNVYVKGWTTGDLGGTNQGSYDVWLAKYSPDGIRQWARQIGTSGDDESYLKGITTDSNNNVYIVGYTNGNLGGVNAGDYDAWVASYDSNGNQRWIQQFGSAQLDYATDVSVDNAGNVFATGFTEGSLGSINAGAVDSWVAKLDANTGQLLTFNPSLSPASNQILGTVNSDRLIGTVGNDEINGDDGNDLIDGKEGYDQLIGGAGNDQLVGGPGNDTLTGGTGNDTFAFNSGKPFVTSDLGVDRITDFTPTADKIELSTSTFTVLKNSIGAAFNALTDLDFATVSNDADAKSSYAAIVYNSTNGNLFYNENGLTSGFGNGGLFATLDNYPSLSAADFRLIA</sequence>
<dbReference type="PRINTS" id="PR01488">
    <property type="entry name" value="RTXTOXINA"/>
</dbReference>
<dbReference type="PRINTS" id="PR00313">
    <property type="entry name" value="CABNDNGRPT"/>
</dbReference>
<dbReference type="InterPro" id="IPR001343">
    <property type="entry name" value="Hemolysn_Ca-bd"/>
</dbReference>
<dbReference type="InterPro" id="IPR011049">
    <property type="entry name" value="Serralysin-like_metalloprot_C"/>
</dbReference>
<dbReference type="InterPro" id="IPR003995">
    <property type="entry name" value="RTX_toxin_determinant-A"/>
</dbReference>
<keyword evidence="2" id="KW-0800">Toxin</keyword>
<evidence type="ECO:0000313" key="7">
    <source>
        <dbReference type="Proteomes" id="UP000662314"/>
    </source>
</evidence>
<dbReference type="PROSITE" id="PS00330">
    <property type="entry name" value="HEMOLYSIN_CALCIUM"/>
    <property type="match status" value="3"/>
</dbReference>
<dbReference type="Gene3D" id="2.150.10.10">
    <property type="entry name" value="Serralysin-like metalloprotease, C-terminal"/>
    <property type="match status" value="1"/>
</dbReference>
<dbReference type="InterPro" id="IPR018511">
    <property type="entry name" value="Hemolysin-typ_Ca-bd_CS"/>
</dbReference>
<name>A0A8J7I8U1_9NOST</name>
<keyword evidence="5" id="KW-0472">Membrane</keyword>
<dbReference type="PANTHER" id="PTHR35580">
    <property type="entry name" value="CELL SURFACE GLYCOPROTEIN (S-LAYER PROTEIN)-LIKE PROTEIN"/>
    <property type="match status" value="1"/>
</dbReference>
<dbReference type="SUPFAM" id="SSF51120">
    <property type="entry name" value="beta-Roll"/>
    <property type="match status" value="1"/>
</dbReference>
<comment type="caution">
    <text evidence="6">The sequence shown here is derived from an EMBL/GenBank/DDBJ whole genome shotgun (WGS) entry which is preliminary data.</text>
</comment>
<keyword evidence="4" id="KW-0843">Virulence</keyword>
<evidence type="ECO:0000256" key="4">
    <source>
        <dbReference type="ARBA" id="ARBA00023026"/>
    </source>
</evidence>
<dbReference type="Pfam" id="PF00353">
    <property type="entry name" value="HemolysinCabind"/>
    <property type="match status" value="3"/>
</dbReference>
<reference evidence="6 7" key="1">
    <citation type="journal article" date="2021" name="Int. J. Syst. Evol. Microbiol.">
        <title>Amazonocrinis nigriterrae gen. nov., sp. nov., Atlanticothrix silvestris gen. nov., sp. nov. and Dendronalium phyllosphericum gen. nov., sp. nov., nostocacean cyanobacteria from Brazilian environments.</title>
        <authorList>
            <person name="Alvarenga D.O."/>
            <person name="Andreote A.P.D."/>
            <person name="Branco L.H.Z."/>
            <person name="Delbaje E."/>
            <person name="Cruz R.B."/>
            <person name="Varani A.M."/>
            <person name="Fiore M.F."/>
        </authorList>
    </citation>
    <scope>NUCLEOTIDE SEQUENCE [LARGE SCALE GENOMIC DNA]</scope>
    <source>
        <strain evidence="6 7">CENA369</strain>
    </source>
</reference>
<dbReference type="Proteomes" id="UP000662314">
    <property type="component" value="Unassembled WGS sequence"/>
</dbReference>
<evidence type="ECO:0000256" key="2">
    <source>
        <dbReference type="ARBA" id="ARBA00022656"/>
    </source>
</evidence>
<evidence type="ECO:0000256" key="3">
    <source>
        <dbReference type="ARBA" id="ARBA00022737"/>
    </source>
</evidence>
<keyword evidence="3" id="KW-0677">Repeat</keyword>
<dbReference type="GO" id="GO:0005576">
    <property type="term" value="C:extracellular region"/>
    <property type="evidence" value="ECO:0007669"/>
    <property type="project" value="InterPro"/>
</dbReference>
<accession>A0A8J7I8U1</accession>
<dbReference type="PANTHER" id="PTHR35580:SF1">
    <property type="entry name" value="PHYTASE-LIKE DOMAIN-CONTAINING PROTEIN"/>
    <property type="match status" value="1"/>
</dbReference>
<dbReference type="InterPro" id="IPR052918">
    <property type="entry name" value="Motility_Chemotaxis_Reg"/>
</dbReference>
<dbReference type="AlphaFoldDB" id="A0A8J7I8U1"/>
<dbReference type="EMBL" id="JAECZA010000041">
    <property type="protein sequence ID" value="MBH8573707.1"/>
    <property type="molecule type" value="Genomic_DNA"/>
</dbReference>
<dbReference type="GO" id="GO:0005509">
    <property type="term" value="F:calcium ion binding"/>
    <property type="evidence" value="ECO:0007669"/>
    <property type="project" value="InterPro"/>
</dbReference>
<comment type="subcellular location">
    <subcellularLocation>
        <location evidence="1">Membrane</location>
    </subcellularLocation>
</comment>
<proteinExistence type="predicted"/>
<dbReference type="GO" id="GO:0090729">
    <property type="term" value="F:toxin activity"/>
    <property type="evidence" value="ECO:0007669"/>
    <property type="project" value="UniProtKB-KW"/>
</dbReference>
<evidence type="ECO:0000256" key="1">
    <source>
        <dbReference type="ARBA" id="ARBA00004370"/>
    </source>
</evidence>
<keyword evidence="7" id="KW-1185">Reference proteome</keyword>
<evidence type="ECO:0000256" key="5">
    <source>
        <dbReference type="ARBA" id="ARBA00023136"/>
    </source>
</evidence>
<gene>
    <name evidence="6" type="ORF">I8752_11890</name>
</gene>
<dbReference type="InterPro" id="IPR010620">
    <property type="entry name" value="SBBP_repeat"/>
</dbReference>
<evidence type="ECO:0000313" key="6">
    <source>
        <dbReference type="EMBL" id="MBH8573707.1"/>
    </source>
</evidence>
<dbReference type="GO" id="GO:0016020">
    <property type="term" value="C:membrane"/>
    <property type="evidence" value="ECO:0007669"/>
    <property type="project" value="UniProtKB-SubCell"/>
</dbReference>
<dbReference type="Pfam" id="PF06739">
    <property type="entry name" value="SBBP"/>
    <property type="match status" value="4"/>
</dbReference>
<dbReference type="RefSeq" id="WP_214432524.1">
    <property type="nucleotide sequence ID" value="NZ_CAWPUQ010000231.1"/>
</dbReference>